<reference evidence="1 2" key="1">
    <citation type="submission" date="2023-07" db="EMBL/GenBank/DDBJ databases">
        <title>Genomic Encyclopedia of Type Strains, Phase IV (KMG-IV): sequencing the most valuable type-strain genomes for metagenomic binning, comparative biology and taxonomic classification.</title>
        <authorList>
            <person name="Goeker M."/>
        </authorList>
    </citation>
    <scope>NUCLEOTIDE SEQUENCE [LARGE SCALE GENOMIC DNA]</scope>
    <source>
        <strain evidence="1 2">DSM 14914</strain>
    </source>
</reference>
<evidence type="ECO:0000313" key="1">
    <source>
        <dbReference type="EMBL" id="MDQ0497037.1"/>
    </source>
</evidence>
<keyword evidence="2" id="KW-1185">Reference proteome</keyword>
<evidence type="ECO:0000313" key="2">
    <source>
        <dbReference type="Proteomes" id="UP001242811"/>
    </source>
</evidence>
<proteinExistence type="predicted"/>
<dbReference type="Proteomes" id="UP001242811">
    <property type="component" value="Unassembled WGS sequence"/>
</dbReference>
<comment type="caution">
    <text evidence="1">The sequence shown here is derived from an EMBL/GenBank/DDBJ whole genome shotgun (WGS) entry which is preliminary data.</text>
</comment>
<organism evidence="1 2">
    <name type="scientific">Paenibacillus brasilensis</name>
    <dbReference type="NCBI Taxonomy" id="128574"/>
    <lineage>
        <taxon>Bacteria</taxon>
        <taxon>Bacillati</taxon>
        <taxon>Bacillota</taxon>
        <taxon>Bacilli</taxon>
        <taxon>Bacillales</taxon>
        <taxon>Paenibacillaceae</taxon>
        <taxon>Paenibacillus</taxon>
    </lineage>
</organism>
<gene>
    <name evidence="1" type="ORF">QOZ95_005237</name>
</gene>
<sequence length="119" mass="13682">MVEKKSITILQSILTPEEVQSVAKETDYEDKARKFTVTHLLQYWCAAALEQWDSYRSGVDHAAHSGLPVVHYSCFSTKAAEVPFAIFKELFDRVIHKCSRETRRKLTFPNEYSSSTRPP</sequence>
<dbReference type="EMBL" id="JAUSWA010000050">
    <property type="protein sequence ID" value="MDQ0497037.1"/>
    <property type="molecule type" value="Genomic_DNA"/>
</dbReference>
<name>A0ABU0L6V9_9BACL</name>
<protein>
    <submittedName>
        <fullName evidence="1">Uncharacterized protein</fullName>
    </submittedName>
</protein>
<accession>A0ABU0L6V9</accession>